<organism evidence="1 2">
    <name type="scientific">Acinetobacter phage Presley</name>
    <dbReference type="NCBI Taxonomy" id="1406780"/>
    <lineage>
        <taxon>Viruses</taxon>
        <taxon>Duplodnaviria</taxon>
        <taxon>Heunggongvirae</taxon>
        <taxon>Uroviricota</taxon>
        <taxon>Caudoviricetes</taxon>
        <taxon>Schitoviridae</taxon>
        <taxon>Presleyvirus</taxon>
        <taxon>Presleyvirus presley</taxon>
    </lineage>
</organism>
<reference evidence="1 2" key="1">
    <citation type="journal article" date="2013" name="Genome Announc.">
        <title>Complete Genome of Acinetobacter baumannii N4-Like Podophage Presley.</title>
        <authorList>
            <person name="Farmer N.G."/>
            <person name="Wood T.L."/>
            <person name="Chamakura K.R."/>
            <person name="Kuty Everett G.F."/>
        </authorList>
    </citation>
    <scope>NUCLEOTIDE SEQUENCE [LARGE SCALE GENOMIC DNA]</scope>
</reference>
<dbReference type="KEGG" id="vg:18504144"/>
<name>U5PZT7_9CAUD</name>
<dbReference type="RefSeq" id="YP_009007574.1">
    <property type="nucleotide sequence ID" value="NC_023581.1"/>
</dbReference>
<accession>U5PZT7</accession>
<dbReference type="Proteomes" id="UP000017656">
    <property type="component" value="Segment"/>
</dbReference>
<keyword evidence="2" id="KW-1185">Reference proteome</keyword>
<proteinExistence type="predicted"/>
<protein>
    <submittedName>
        <fullName evidence="1">Uncharacterized protein</fullName>
    </submittedName>
</protein>
<sequence>MQYQSKYTLAQSTIDNIHMIYRNDWGHVDTNLLLDVLERRGKDYVRNMLSPNASWTNEQIEDLKGKWILDTKGNVHKVLEVFTIAGDYGRKAIQLDTDPKVVYSFSNNNRCHGLIILDVFTSNPIPKQISVESTDNIFKTHALNSQQDTDDAPALTTFDNQDDAVPYKTLASQLSTFDNDNDEDGNED</sequence>
<gene>
    <name evidence="1" type="ORF">Presley_6</name>
</gene>
<dbReference type="GeneID" id="18504144"/>
<evidence type="ECO:0000313" key="1">
    <source>
        <dbReference type="EMBL" id="AGY48073.1"/>
    </source>
</evidence>
<dbReference type="EMBL" id="KF669658">
    <property type="protein sequence ID" value="AGY48073.1"/>
    <property type="molecule type" value="Genomic_DNA"/>
</dbReference>
<evidence type="ECO:0000313" key="2">
    <source>
        <dbReference type="Proteomes" id="UP000017656"/>
    </source>
</evidence>